<feature type="binding site" evidence="8 10">
    <location>
        <position position="110"/>
    </location>
    <ligand>
        <name>substrate</name>
    </ligand>
</feature>
<evidence type="ECO:0000256" key="2">
    <source>
        <dbReference type="ARBA" id="ARBA00004902"/>
    </source>
</evidence>
<comment type="function">
    <text evidence="8">Catalyzes a trans-dehydration via an enolate intermediate.</text>
</comment>
<evidence type="ECO:0000256" key="10">
    <source>
        <dbReference type="PIRSR" id="PIRSR001399-2"/>
    </source>
</evidence>
<comment type="pathway">
    <text evidence="2 8">Metabolic intermediate biosynthesis; chorismate biosynthesis; chorismate from D-erythrose 4-phosphate and phosphoenolpyruvate: step 3/7.</text>
</comment>
<keyword evidence="12" id="KW-0812">Transmembrane</keyword>
<keyword evidence="8" id="KW-0028">Amino-acid biosynthesis</keyword>
<dbReference type="RefSeq" id="WP_122014769.1">
    <property type="nucleotide sequence ID" value="NZ_CP033169.1"/>
</dbReference>
<evidence type="ECO:0000256" key="7">
    <source>
        <dbReference type="ARBA" id="ARBA00023239"/>
    </source>
</evidence>
<proteinExistence type="inferred from homology"/>
<evidence type="ECO:0000256" key="8">
    <source>
        <dbReference type="HAMAP-Rule" id="MF_00169"/>
    </source>
</evidence>
<dbReference type="UniPathway" id="UPA00053">
    <property type="reaction ID" value="UER00086"/>
</dbReference>
<protein>
    <recommendedName>
        <fullName evidence="5 8">3-dehydroquinate dehydratase</fullName>
        <shortName evidence="8">3-dehydroquinase</shortName>
        <ecNumber evidence="5 8">4.2.1.10</ecNumber>
    </recommendedName>
    <alternativeName>
        <fullName evidence="8">Type II DHQase</fullName>
    </alternativeName>
</protein>
<evidence type="ECO:0000256" key="9">
    <source>
        <dbReference type="PIRSR" id="PIRSR001399-1"/>
    </source>
</evidence>
<dbReference type="Proteomes" id="UP000280960">
    <property type="component" value="Chromosome"/>
</dbReference>
<evidence type="ECO:0000256" key="1">
    <source>
        <dbReference type="ARBA" id="ARBA00001864"/>
    </source>
</evidence>
<dbReference type="GO" id="GO:0009073">
    <property type="term" value="P:aromatic amino acid family biosynthetic process"/>
    <property type="evidence" value="ECO:0007669"/>
    <property type="project" value="UniProtKB-KW"/>
</dbReference>
<reference evidence="13 14" key="1">
    <citation type="submission" date="2018-10" db="EMBL/GenBank/DDBJ databases">
        <authorList>
            <person name="Zhang X."/>
        </authorList>
    </citation>
    <scope>NUCLEOTIDE SEQUENCE [LARGE SCALE GENOMIC DNA]</scope>
    <source>
        <strain evidence="13 14">SK-G1</strain>
    </source>
</reference>
<dbReference type="GO" id="GO:0009423">
    <property type="term" value="P:chorismate biosynthetic process"/>
    <property type="evidence" value="ECO:0007669"/>
    <property type="project" value="UniProtKB-UniRule"/>
</dbReference>
<dbReference type="KEGG" id="bacg:D2962_08880"/>
<dbReference type="PANTHER" id="PTHR21272:SF3">
    <property type="entry name" value="CATABOLIC 3-DEHYDROQUINASE"/>
    <property type="match status" value="1"/>
</dbReference>
<dbReference type="PROSITE" id="PS01029">
    <property type="entry name" value="DEHYDROQUINASE_II"/>
    <property type="match status" value="1"/>
</dbReference>
<keyword evidence="7 8" id="KW-0456">Lyase</keyword>
<dbReference type="InterPro" id="IPR001874">
    <property type="entry name" value="DHquinase_II"/>
</dbReference>
<gene>
    <name evidence="8 13" type="primary">aroQ</name>
    <name evidence="13" type="ORF">D2962_08880</name>
</gene>
<dbReference type="AlphaFoldDB" id="A0A3G2R5A5"/>
<name>A0A3G2R5A5_9FIRM</name>
<dbReference type="InterPro" id="IPR018509">
    <property type="entry name" value="DHquinase_II_CS"/>
</dbReference>
<dbReference type="PIRSF" id="PIRSF001399">
    <property type="entry name" value="DHquinase_II"/>
    <property type="match status" value="1"/>
</dbReference>
<comment type="similarity">
    <text evidence="3 8">Belongs to the type-II 3-dehydroquinase family.</text>
</comment>
<comment type="subunit">
    <text evidence="4 8">Homododecamer.</text>
</comment>
<keyword evidence="12" id="KW-0472">Membrane</keyword>
<dbReference type="PANTHER" id="PTHR21272">
    <property type="entry name" value="CATABOLIC 3-DEHYDROQUINASE"/>
    <property type="match status" value="1"/>
</dbReference>
<dbReference type="GO" id="GO:0003855">
    <property type="term" value="F:3-dehydroquinate dehydratase activity"/>
    <property type="evidence" value="ECO:0007669"/>
    <property type="project" value="UniProtKB-UniRule"/>
</dbReference>
<evidence type="ECO:0000256" key="3">
    <source>
        <dbReference type="ARBA" id="ARBA00011037"/>
    </source>
</evidence>
<feature type="site" description="Transition state stabilizer" evidence="8 11">
    <location>
        <position position="17"/>
    </location>
</feature>
<dbReference type="NCBIfam" id="NF003805">
    <property type="entry name" value="PRK05395.1-2"/>
    <property type="match status" value="1"/>
</dbReference>
<comment type="catalytic activity">
    <reaction evidence="1 8">
        <text>3-dehydroquinate = 3-dehydroshikimate + H2O</text>
        <dbReference type="Rhea" id="RHEA:21096"/>
        <dbReference type="ChEBI" id="CHEBI:15377"/>
        <dbReference type="ChEBI" id="CHEBI:16630"/>
        <dbReference type="ChEBI" id="CHEBI:32364"/>
        <dbReference type="EC" id="4.2.1.10"/>
    </reaction>
</comment>
<dbReference type="GO" id="GO:0019631">
    <property type="term" value="P:quinate catabolic process"/>
    <property type="evidence" value="ECO:0007669"/>
    <property type="project" value="TreeGrafter"/>
</dbReference>
<evidence type="ECO:0000313" key="13">
    <source>
        <dbReference type="EMBL" id="AYO30714.1"/>
    </source>
</evidence>
<feature type="binding site" evidence="8 10">
    <location>
        <position position="73"/>
    </location>
    <ligand>
        <name>substrate</name>
    </ligand>
</feature>
<feature type="transmembrane region" description="Helical" evidence="12">
    <location>
        <begin position="119"/>
        <end position="138"/>
    </location>
</feature>
<dbReference type="Gene3D" id="3.40.50.9100">
    <property type="entry name" value="Dehydroquinase, class II"/>
    <property type="match status" value="1"/>
</dbReference>
<keyword evidence="12" id="KW-1133">Transmembrane helix</keyword>
<feature type="active site" description="Proton donor" evidence="8 9">
    <location>
        <position position="99"/>
    </location>
</feature>
<evidence type="ECO:0000256" key="12">
    <source>
        <dbReference type="SAM" id="Phobius"/>
    </source>
</evidence>
<dbReference type="NCBIfam" id="NF003806">
    <property type="entry name" value="PRK05395.1-3"/>
    <property type="match status" value="1"/>
</dbReference>
<sequence length="148" mass="16277">MKIKIINGPNLNLLGIRDKRFYGETSLDEINENISKKALEMGATVDFFQSNSEGAIIDEIQKCLGNYDGIIINPGGYTHYSVAIRDALEAVRIPAVEVHLSNIFSREDFRRKTLTGQSAIGIIAGLGAEGYILALMGLKNILHKREGI</sequence>
<feature type="binding site" evidence="8 10">
    <location>
        <begin position="100"/>
        <end position="101"/>
    </location>
    <ligand>
        <name>substrate</name>
    </ligand>
</feature>
<feature type="binding site" evidence="8 10">
    <location>
        <position position="79"/>
    </location>
    <ligand>
        <name>substrate</name>
    </ligand>
</feature>
<dbReference type="NCBIfam" id="NF003807">
    <property type="entry name" value="PRK05395.1-4"/>
    <property type="match status" value="1"/>
</dbReference>
<evidence type="ECO:0000313" key="14">
    <source>
        <dbReference type="Proteomes" id="UP000280960"/>
    </source>
</evidence>
<evidence type="ECO:0000256" key="4">
    <source>
        <dbReference type="ARBA" id="ARBA00011193"/>
    </source>
</evidence>
<dbReference type="Pfam" id="PF01220">
    <property type="entry name" value="DHquinase_II"/>
    <property type="match status" value="1"/>
</dbReference>
<dbReference type="EC" id="4.2.1.10" evidence="5 8"/>
<dbReference type="EMBL" id="CP033169">
    <property type="protein sequence ID" value="AYO30714.1"/>
    <property type="molecule type" value="Genomic_DNA"/>
</dbReference>
<dbReference type="InterPro" id="IPR036441">
    <property type="entry name" value="DHquinase_II_sf"/>
</dbReference>
<dbReference type="GO" id="GO:0008652">
    <property type="term" value="P:amino acid biosynthetic process"/>
    <property type="evidence" value="ECO:0007669"/>
    <property type="project" value="UniProtKB-KW"/>
</dbReference>
<evidence type="ECO:0000256" key="5">
    <source>
        <dbReference type="ARBA" id="ARBA00012060"/>
    </source>
</evidence>
<dbReference type="NCBIfam" id="TIGR01088">
    <property type="entry name" value="aroQ"/>
    <property type="match status" value="1"/>
</dbReference>
<organism evidence="13 14">
    <name type="scientific">Biomaibacter acetigenes</name>
    <dbReference type="NCBI Taxonomy" id="2316383"/>
    <lineage>
        <taxon>Bacteria</taxon>
        <taxon>Bacillati</taxon>
        <taxon>Bacillota</taxon>
        <taxon>Clostridia</taxon>
        <taxon>Thermosediminibacterales</taxon>
        <taxon>Tepidanaerobacteraceae</taxon>
        <taxon>Biomaibacter</taxon>
    </lineage>
</organism>
<dbReference type="HAMAP" id="MF_00169">
    <property type="entry name" value="AroQ"/>
    <property type="match status" value="1"/>
</dbReference>
<evidence type="ECO:0000256" key="11">
    <source>
        <dbReference type="PIRSR" id="PIRSR001399-3"/>
    </source>
</evidence>
<evidence type="ECO:0000256" key="6">
    <source>
        <dbReference type="ARBA" id="ARBA00023141"/>
    </source>
</evidence>
<feature type="binding site" evidence="8 10">
    <location>
        <position position="86"/>
    </location>
    <ligand>
        <name>substrate</name>
    </ligand>
</feature>
<keyword evidence="6 8" id="KW-0057">Aromatic amino acid biosynthesis</keyword>
<dbReference type="SUPFAM" id="SSF52304">
    <property type="entry name" value="Type II 3-dehydroquinate dehydratase"/>
    <property type="match status" value="1"/>
</dbReference>
<dbReference type="CDD" id="cd00466">
    <property type="entry name" value="DHQase_II"/>
    <property type="match status" value="1"/>
</dbReference>
<keyword evidence="14" id="KW-1185">Reference proteome</keyword>
<accession>A0A3G2R5A5</accession>
<feature type="active site" description="Proton acceptor" evidence="8 9">
    <location>
        <position position="22"/>
    </location>
</feature>